<accession>A0A2A6C085</accession>
<reference evidence="2" key="2">
    <citation type="submission" date="2022-06" db="UniProtKB">
        <authorList>
            <consortium name="EnsemblMetazoa"/>
        </authorList>
    </citation>
    <scope>IDENTIFICATION</scope>
    <source>
        <strain evidence="2">PS312</strain>
    </source>
</reference>
<dbReference type="AlphaFoldDB" id="A0A2A6C085"/>
<evidence type="ECO:0000313" key="3">
    <source>
        <dbReference type="Proteomes" id="UP000005239"/>
    </source>
</evidence>
<gene>
    <name evidence="2" type="primary">WBGene00115120</name>
</gene>
<name>A0A2A6C085_PRIPA</name>
<feature type="compositionally biased region" description="Polar residues" evidence="1">
    <location>
        <begin position="367"/>
        <end position="387"/>
    </location>
</feature>
<protein>
    <submittedName>
        <fullName evidence="2">Uncharacterized protein</fullName>
    </submittedName>
</protein>
<dbReference type="Proteomes" id="UP000005239">
    <property type="component" value="Unassembled WGS sequence"/>
</dbReference>
<reference evidence="3" key="1">
    <citation type="journal article" date="2008" name="Nat. Genet.">
        <title>The Pristionchus pacificus genome provides a unique perspective on nematode lifestyle and parasitism.</title>
        <authorList>
            <person name="Dieterich C."/>
            <person name="Clifton S.W."/>
            <person name="Schuster L.N."/>
            <person name="Chinwalla A."/>
            <person name="Delehaunty K."/>
            <person name="Dinkelacker I."/>
            <person name="Fulton L."/>
            <person name="Fulton R."/>
            <person name="Godfrey J."/>
            <person name="Minx P."/>
            <person name="Mitreva M."/>
            <person name="Roeseler W."/>
            <person name="Tian H."/>
            <person name="Witte H."/>
            <person name="Yang S.P."/>
            <person name="Wilson R.K."/>
            <person name="Sommer R.J."/>
        </authorList>
    </citation>
    <scope>NUCLEOTIDE SEQUENCE [LARGE SCALE GENOMIC DNA]</scope>
    <source>
        <strain evidence="3">PS312</strain>
    </source>
</reference>
<sequence length="429" mass="46875">MQSRSFPFPLPIVPSLFPPPSLISPLAPARVRFSPYAALSLACLRQHPEHQVVSKMSERKLGHEHLKNLYKGKEQTPVSVASKYARPSRTTRAAGATAPSRSSPGRRAWGAARATEVRPPRVASRSRGTRDSEVETPSRKRTIKELPPASANDKSNRNRTSSKSPHTVRTPTTPNTPPQESRGRSRKSSTKKKGPEVQENTVFENDAGVTAPTRTTGGASKGDTRQSLDGKGEGGIQLAAARIKERKLQWKKEGAEKSPVKTDPRQAETSAPPSEGSGYYDPQQYETKKEGEKKDVKHEANNTIRERTVFDNDDSHSKPAVVKEEKPHLQWAAGAGPPPEDGAGMSTPRKKKTATDPHQSPKKGSPASPNLVSPTRQKTNPRSTTGSTDKDHGTDPAEQMVSCYITPTMQHAAFNSAEMIKKMEEEKQK</sequence>
<feature type="compositionally biased region" description="Basic and acidic residues" evidence="1">
    <location>
        <begin position="242"/>
        <end position="266"/>
    </location>
</feature>
<feature type="region of interest" description="Disordered" evidence="1">
    <location>
        <begin position="73"/>
        <end position="404"/>
    </location>
</feature>
<dbReference type="EnsemblMetazoa" id="PPA25566.1">
    <property type="protein sequence ID" value="PPA25566.1"/>
    <property type="gene ID" value="WBGene00115120"/>
</dbReference>
<evidence type="ECO:0000313" key="2">
    <source>
        <dbReference type="EnsemblMetazoa" id="PPA25566.1"/>
    </source>
</evidence>
<keyword evidence="3" id="KW-1185">Reference proteome</keyword>
<organism evidence="2 3">
    <name type="scientific">Pristionchus pacificus</name>
    <name type="common">Parasitic nematode worm</name>
    <dbReference type="NCBI Taxonomy" id="54126"/>
    <lineage>
        <taxon>Eukaryota</taxon>
        <taxon>Metazoa</taxon>
        <taxon>Ecdysozoa</taxon>
        <taxon>Nematoda</taxon>
        <taxon>Chromadorea</taxon>
        <taxon>Rhabditida</taxon>
        <taxon>Rhabditina</taxon>
        <taxon>Diplogasteromorpha</taxon>
        <taxon>Diplogasteroidea</taxon>
        <taxon>Neodiplogasteridae</taxon>
        <taxon>Pristionchus</taxon>
    </lineage>
</organism>
<proteinExistence type="predicted"/>
<accession>A0A8R1YK61</accession>
<feature type="compositionally biased region" description="Basic and acidic residues" evidence="1">
    <location>
        <begin position="286"/>
        <end position="328"/>
    </location>
</feature>
<feature type="compositionally biased region" description="Basic and acidic residues" evidence="1">
    <location>
        <begin position="128"/>
        <end position="138"/>
    </location>
</feature>
<evidence type="ECO:0000256" key="1">
    <source>
        <dbReference type="SAM" id="MobiDB-lite"/>
    </source>
</evidence>
<dbReference type="OrthoDB" id="10673819at2759"/>
<feature type="compositionally biased region" description="Basic and acidic residues" evidence="1">
    <location>
        <begin position="222"/>
        <end position="232"/>
    </location>
</feature>